<dbReference type="Gene3D" id="3.90.1570.50">
    <property type="match status" value="1"/>
</dbReference>
<dbReference type="GO" id="GO:0009307">
    <property type="term" value="P:DNA restriction-modification system"/>
    <property type="evidence" value="ECO:0007669"/>
    <property type="project" value="UniProtKB-KW"/>
</dbReference>
<keyword evidence="15" id="KW-1185">Reference proteome</keyword>
<accession>A0A380Q0Z4</accession>
<name>A0A380Q0Z4_9FIRM</name>
<dbReference type="InterPro" id="IPR004473">
    <property type="entry name" value="Restrct_endonuc_typeI_HsdR"/>
</dbReference>
<dbReference type="RefSeq" id="WP_115309850.1">
    <property type="nucleotide sequence ID" value="NZ_UHIO01000001.1"/>
</dbReference>
<comment type="function">
    <text evidence="11">Subunit R is required for both nuclease and ATPase activities, but not for modification.</text>
</comment>
<gene>
    <name evidence="14" type="primary">hsdR_2</name>
    <name evidence="13" type="synonym">hsdR_1</name>
    <name evidence="13" type="ORF">NCTC12020_00616</name>
    <name evidence="14" type="ORF">NCTC12020_02050</name>
</gene>
<evidence type="ECO:0000256" key="11">
    <source>
        <dbReference type="RuleBase" id="RU364115"/>
    </source>
</evidence>
<dbReference type="SMART" id="SM00487">
    <property type="entry name" value="DEXDc"/>
    <property type="match status" value="1"/>
</dbReference>
<feature type="domain" description="Helicase ATP-binding" evidence="12">
    <location>
        <begin position="273"/>
        <end position="445"/>
    </location>
</feature>
<evidence type="ECO:0000256" key="7">
    <source>
        <dbReference type="ARBA" id="ARBA00022759"/>
    </source>
</evidence>
<reference evidence="14 15" key="1">
    <citation type="submission" date="2018-06" db="EMBL/GenBank/DDBJ databases">
        <authorList>
            <consortium name="Pathogen Informatics"/>
            <person name="Doyle S."/>
        </authorList>
    </citation>
    <scope>NUCLEOTIDE SEQUENCE [LARGE SCALE GENOMIC DNA]</scope>
    <source>
        <strain evidence="14 15">NCTC12020</strain>
    </source>
</reference>
<evidence type="ECO:0000256" key="3">
    <source>
        <dbReference type="ARBA" id="ARBA00011296"/>
    </source>
</evidence>
<dbReference type="GO" id="GO:0009035">
    <property type="term" value="F:type I site-specific deoxyribonuclease activity"/>
    <property type="evidence" value="ECO:0007669"/>
    <property type="project" value="UniProtKB-EC"/>
</dbReference>
<dbReference type="Pfam" id="PF12008">
    <property type="entry name" value="EcoR124_C"/>
    <property type="match status" value="1"/>
</dbReference>
<dbReference type="InterPro" id="IPR027417">
    <property type="entry name" value="P-loop_NTPase"/>
</dbReference>
<dbReference type="InterPro" id="IPR022625">
    <property type="entry name" value="TypeI_RM_Rsu_C"/>
</dbReference>
<dbReference type="REBASE" id="421565">
    <property type="entry name" value="Vcr12020ORF2055P"/>
</dbReference>
<dbReference type="InterPro" id="IPR055180">
    <property type="entry name" value="HsdR_RecA-like_helicase_dom_2"/>
</dbReference>
<dbReference type="CDD" id="cd22332">
    <property type="entry name" value="HsdR_N"/>
    <property type="match status" value="1"/>
</dbReference>
<evidence type="ECO:0000256" key="2">
    <source>
        <dbReference type="ARBA" id="ARBA00008598"/>
    </source>
</evidence>
<evidence type="ECO:0000256" key="9">
    <source>
        <dbReference type="ARBA" id="ARBA00022840"/>
    </source>
</evidence>
<evidence type="ECO:0000256" key="5">
    <source>
        <dbReference type="ARBA" id="ARBA00022741"/>
    </source>
</evidence>
<dbReference type="AlphaFoldDB" id="A0A380Q0Z4"/>
<keyword evidence="5 11" id="KW-0547">Nucleotide-binding</keyword>
<dbReference type="NCBIfam" id="TIGR00348">
    <property type="entry name" value="hsdR"/>
    <property type="match status" value="1"/>
</dbReference>
<dbReference type="Gene3D" id="3.40.50.300">
    <property type="entry name" value="P-loop containing nucleotide triphosphate hydrolases"/>
    <property type="match status" value="2"/>
</dbReference>
<dbReference type="REBASE" id="421569">
    <property type="entry name" value="Vcr12020IP"/>
</dbReference>
<dbReference type="EC" id="3.1.21.3" evidence="11"/>
<dbReference type="CDD" id="cd18800">
    <property type="entry name" value="SF2_C_EcoR124I-like"/>
    <property type="match status" value="1"/>
</dbReference>
<comment type="subunit">
    <text evidence="3 11">The type I restriction/modification system is composed of three polypeptides R, M and S.</text>
</comment>
<dbReference type="Pfam" id="PF18766">
    <property type="entry name" value="SWI2_SNF2"/>
    <property type="match status" value="1"/>
</dbReference>
<keyword evidence="7" id="KW-0255">Endonuclease</keyword>
<evidence type="ECO:0000256" key="4">
    <source>
        <dbReference type="ARBA" id="ARBA00022722"/>
    </source>
</evidence>
<dbReference type="PROSITE" id="PS51192">
    <property type="entry name" value="HELICASE_ATP_BIND_1"/>
    <property type="match status" value="1"/>
</dbReference>
<protein>
    <recommendedName>
        <fullName evidence="11">Type I restriction enzyme endonuclease subunit</fullName>
        <shortName evidence="11">R protein</shortName>
        <ecNumber evidence="11">3.1.21.3</ecNumber>
    </recommendedName>
    <alternativeName>
        <fullName evidence="11">Type-1 restriction enzyme R protein</fullName>
    </alternativeName>
</protein>
<dbReference type="OrthoDB" id="9758243at2"/>
<evidence type="ECO:0000259" key="12">
    <source>
        <dbReference type="PROSITE" id="PS51192"/>
    </source>
</evidence>
<evidence type="ECO:0000256" key="8">
    <source>
        <dbReference type="ARBA" id="ARBA00022801"/>
    </source>
</evidence>
<evidence type="ECO:0000313" key="15">
    <source>
        <dbReference type="Proteomes" id="UP000255367"/>
    </source>
</evidence>
<dbReference type="Pfam" id="PF22679">
    <property type="entry name" value="T1R_D3-like"/>
    <property type="match status" value="1"/>
</dbReference>
<proteinExistence type="inferred from homology"/>
<evidence type="ECO:0000256" key="1">
    <source>
        <dbReference type="ARBA" id="ARBA00000851"/>
    </source>
</evidence>
<comment type="similarity">
    <text evidence="2 11">Belongs to the HsdR family.</text>
</comment>
<dbReference type="InterPro" id="IPR014001">
    <property type="entry name" value="Helicase_ATP-bd"/>
</dbReference>
<evidence type="ECO:0000256" key="6">
    <source>
        <dbReference type="ARBA" id="ARBA00022747"/>
    </source>
</evidence>
<dbReference type="InterPro" id="IPR051268">
    <property type="entry name" value="Type-I_R_enzyme_R_subunit"/>
</dbReference>
<dbReference type="PANTHER" id="PTHR30195">
    <property type="entry name" value="TYPE I SITE-SPECIFIC DEOXYRIBONUCLEASE PROTEIN SUBUNIT M AND R"/>
    <property type="match status" value="1"/>
</dbReference>
<dbReference type="Proteomes" id="UP000255367">
    <property type="component" value="Unassembled WGS sequence"/>
</dbReference>
<keyword evidence="4" id="KW-0540">Nuclease</keyword>
<sequence>MGMQYTSESKMERELINQLVSGVSQWTERPDLRTEDDLWDNFRKKLEQNNVDVLDGVPLTNLEFQQIKNQLNFPTFYDAAKWLAGENGIAKVQVQRENATLGTIRLRVINRQDIAGGISSYEVINQFQSVKRSGMDQNRRFDVTLLINGLPMIHIELKNRTHPYMDGFRQIKKYLQEGKFTGIYSCLQLFVISNGTDTRYIATAPDTKLNEQFLTKWVDESNEPVDDYINFADKVLSIPMAHKMVTQYTVIDNDKKALIALRPYQIHAIEAVKEASKTRISGYVWHTTGSGKTLTSYKVARNLLMIPSIDKTIFIVDRVDLDQQTTASFQSYAENDVIDIDETDNVNELIERLLSANRNVIVTTIQKLHHVMRRFETKKDTPRYKKLTHLNLAFVVDECHRAISAQKKHEIEKFFINSLWYGFTGTPIFAENAHAEVGELPRTTEQQYGKRLHQYTVKEAIHDRAVLGFQVEYKRTIPEYQLDEMIARIKMGNSHEELSPEVLRTIMDMEIKDKEKLIPAEVFLSESHMLQVVDSIVNRSRNKLGFIKGPGQTYDALLTTSSIEQAQKYYKLFKAVKNGTSKIKVDENIKKVLPDFPKIAITYSISENDETSIENQRVMKECIADYNEEFGTSYSMETIRQYNSNINDRLARKKSQYLSRAAQLDIVIVVDRLLTGFDAPCMSTLFIDRAPMQPQNLIQAFSRTNRLFTVDKKFGQIVTFQTPALFEEHVKNALILYSNGGENDVLAPTWQESRDNFIKAIEALLLIAPNVSDIVIQGASDESLRRYAKAFQNVDKAFSAIRVYSDFDESMLGTEFSITFDKWEEYRGKYENVIDELKKRRGTGDDSGDNIEFDVSYELETTHTEEINYEYIISLIQSYVPSTSSEGQEVLFTSIGKKAEAEVNGFIEELFKSNPKIATMLDEIWQGILSNPNEYRDVNISELLEDKSQEAREYAYQTFSRKWGVKEHIVSYMGDTYNPRNEIQPGESELVKTADYTKYKETTEEPVSRLKYKRAITTDLKQMIEKDILPLRRK</sequence>
<dbReference type="InterPro" id="IPR007409">
    <property type="entry name" value="Restrct_endonuc_type1_HsdR_N"/>
</dbReference>
<dbReference type="GO" id="GO:0005524">
    <property type="term" value="F:ATP binding"/>
    <property type="evidence" value="ECO:0007669"/>
    <property type="project" value="UniProtKB-KW"/>
</dbReference>
<evidence type="ECO:0000313" key="14">
    <source>
        <dbReference type="EMBL" id="SUP79515.1"/>
    </source>
</evidence>
<dbReference type="EMBL" id="UHIO01000005">
    <property type="protein sequence ID" value="SUP79515.1"/>
    <property type="molecule type" value="Genomic_DNA"/>
</dbReference>
<dbReference type="SUPFAM" id="SSF52540">
    <property type="entry name" value="P-loop containing nucleoside triphosphate hydrolases"/>
    <property type="match status" value="2"/>
</dbReference>
<evidence type="ECO:0000313" key="13">
    <source>
        <dbReference type="EMBL" id="SUP41599.1"/>
    </source>
</evidence>
<comment type="catalytic activity">
    <reaction evidence="1 11">
        <text>Endonucleolytic cleavage of DNA to give random double-stranded fragments with terminal 5'-phosphates, ATP is simultaneously hydrolyzed.</text>
        <dbReference type="EC" id="3.1.21.3"/>
    </reaction>
</comment>
<keyword evidence="6 11" id="KW-0680">Restriction system</keyword>
<evidence type="ECO:0000256" key="10">
    <source>
        <dbReference type="ARBA" id="ARBA00023125"/>
    </source>
</evidence>
<dbReference type="EMBL" id="UHIO01000001">
    <property type="protein sequence ID" value="SUP41599.1"/>
    <property type="molecule type" value="Genomic_DNA"/>
</dbReference>
<keyword evidence="10 11" id="KW-0238">DNA-binding</keyword>
<dbReference type="Gene3D" id="1.20.58.910">
    <property type="match status" value="1"/>
</dbReference>
<dbReference type="PANTHER" id="PTHR30195:SF16">
    <property type="entry name" value="TYPE I RESTRICTION ENZYME ENDONUCLEASE SUBUNIT"/>
    <property type="match status" value="1"/>
</dbReference>
<dbReference type="Pfam" id="PF04313">
    <property type="entry name" value="HSDR_N"/>
    <property type="match status" value="1"/>
</dbReference>
<keyword evidence="9 11" id="KW-0067">ATP-binding</keyword>
<organism evidence="14 15">
    <name type="scientific">Veillonella criceti</name>
    <dbReference type="NCBI Taxonomy" id="103891"/>
    <lineage>
        <taxon>Bacteria</taxon>
        <taxon>Bacillati</taxon>
        <taxon>Bacillota</taxon>
        <taxon>Negativicutes</taxon>
        <taxon>Veillonellales</taxon>
        <taxon>Veillonellaceae</taxon>
        <taxon>Veillonella</taxon>
    </lineage>
</organism>
<dbReference type="GO" id="GO:0003677">
    <property type="term" value="F:DNA binding"/>
    <property type="evidence" value="ECO:0007669"/>
    <property type="project" value="UniProtKB-KW"/>
</dbReference>
<dbReference type="InterPro" id="IPR040980">
    <property type="entry name" value="SWI2_SNF2"/>
</dbReference>
<keyword evidence="8 11" id="KW-0378">Hydrolase</keyword>